<organism evidence="1">
    <name type="scientific">human gut metagenome</name>
    <dbReference type="NCBI Taxonomy" id="408170"/>
    <lineage>
        <taxon>unclassified sequences</taxon>
        <taxon>metagenomes</taxon>
        <taxon>organismal metagenomes</taxon>
    </lineage>
</organism>
<dbReference type="AlphaFoldDB" id="K1TPJ5"/>
<feature type="non-terminal residue" evidence="1">
    <location>
        <position position="64"/>
    </location>
</feature>
<sequence>MKKIITGMALLLVTTLSAFSQTKNITVSGRVVEDTKEPAIQATVQLLLLPDSVQASGTPLRHKV</sequence>
<protein>
    <submittedName>
        <fullName evidence="1">Uncharacterized protein</fullName>
    </submittedName>
</protein>
<proteinExistence type="predicted"/>
<gene>
    <name evidence="1" type="ORF">LEA_07176</name>
</gene>
<accession>K1TPJ5</accession>
<evidence type="ECO:0000313" key="1">
    <source>
        <dbReference type="EMBL" id="EKC71603.1"/>
    </source>
</evidence>
<comment type="caution">
    <text evidence="1">The sequence shown here is derived from an EMBL/GenBank/DDBJ whole genome shotgun (WGS) entry which is preliminary data.</text>
</comment>
<reference evidence="1" key="1">
    <citation type="journal article" date="2013" name="Environ. Microbiol.">
        <title>Microbiota from the distal guts of lean and obese adolescents exhibit partial functional redundancy besides clear differences in community structure.</title>
        <authorList>
            <person name="Ferrer M."/>
            <person name="Ruiz A."/>
            <person name="Lanza F."/>
            <person name="Haange S.B."/>
            <person name="Oberbach A."/>
            <person name="Till H."/>
            <person name="Bargiela R."/>
            <person name="Campoy C."/>
            <person name="Segura M.T."/>
            <person name="Richter M."/>
            <person name="von Bergen M."/>
            <person name="Seifert J."/>
            <person name="Suarez A."/>
        </authorList>
    </citation>
    <scope>NUCLEOTIDE SEQUENCE</scope>
</reference>
<dbReference type="EMBL" id="AJWY01004718">
    <property type="protein sequence ID" value="EKC71603.1"/>
    <property type="molecule type" value="Genomic_DNA"/>
</dbReference>
<name>K1TPJ5_9ZZZZ</name>